<dbReference type="InterPro" id="IPR001018">
    <property type="entry name" value="Beta-lactamase_class-B_CS"/>
</dbReference>
<keyword evidence="11" id="KW-0862">Zinc</keyword>
<comment type="catalytic activity">
    <reaction evidence="1">
        <text>a beta-lactam + H2O = a substituted beta-amino acid</text>
        <dbReference type="Rhea" id="RHEA:20401"/>
        <dbReference type="ChEBI" id="CHEBI:15377"/>
        <dbReference type="ChEBI" id="CHEBI:35627"/>
        <dbReference type="ChEBI" id="CHEBI:140347"/>
        <dbReference type="EC" id="3.5.2.6"/>
    </reaction>
</comment>
<keyword evidence="8" id="KW-0732">Signal</keyword>
<keyword evidence="15" id="KW-1185">Reference proteome</keyword>
<dbReference type="Gene3D" id="3.60.15.10">
    <property type="entry name" value="Ribonuclease Z/Hydroxyacylglutathione hydrolase-like"/>
    <property type="match status" value="1"/>
</dbReference>
<name>A0ABS0AFK0_9GAMM</name>
<evidence type="ECO:0000256" key="9">
    <source>
        <dbReference type="ARBA" id="ARBA00022764"/>
    </source>
</evidence>
<dbReference type="PROSITE" id="PS51257">
    <property type="entry name" value="PROKAR_LIPOPROTEIN"/>
    <property type="match status" value="1"/>
</dbReference>
<reference evidence="14 15" key="1">
    <citation type="submission" date="2012-09" db="EMBL/GenBank/DDBJ databases">
        <title>Genome Sequence of alkane-degrading Bacterium Alcanivorax venustensis ISO4.</title>
        <authorList>
            <person name="Lai Q."/>
            <person name="Shao Z."/>
        </authorList>
    </citation>
    <scope>NUCLEOTIDE SEQUENCE [LARGE SCALE GENOMIC DNA]</scope>
    <source>
        <strain evidence="14 15">ISO4</strain>
    </source>
</reference>
<dbReference type="EC" id="3.5.2.6" evidence="6"/>
<dbReference type="PROSITE" id="PS00743">
    <property type="entry name" value="BETA_LACTAMASE_B_1"/>
    <property type="match status" value="1"/>
</dbReference>
<proteinExistence type="inferred from homology"/>
<comment type="caution">
    <text evidence="14">The sequence shown here is derived from an EMBL/GenBank/DDBJ whole genome shotgun (WGS) entry which is preliminary data.</text>
</comment>
<keyword evidence="10" id="KW-0378">Hydrolase</keyword>
<gene>
    <name evidence="14" type="ORF">ISO4_01504</name>
</gene>
<keyword evidence="9" id="KW-0574">Periplasm</keyword>
<evidence type="ECO:0000256" key="4">
    <source>
        <dbReference type="ARBA" id="ARBA00005250"/>
    </source>
</evidence>
<dbReference type="EMBL" id="ARXR01000009">
    <property type="protein sequence ID" value="MBF5052902.1"/>
    <property type="molecule type" value="Genomic_DNA"/>
</dbReference>
<comment type="cofactor">
    <cofactor evidence="2">
        <name>Zn(2+)</name>
        <dbReference type="ChEBI" id="CHEBI:29105"/>
    </cofactor>
</comment>
<keyword evidence="12" id="KW-0046">Antibiotic resistance</keyword>
<protein>
    <recommendedName>
        <fullName evidence="6">beta-lactamase</fullName>
        <ecNumber evidence="6">3.5.2.6</ecNumber>
    </recommendedName>
</protein>
<dbReference type="NCBIfam" id="NF012229">
    <property type="entry name" value="bla_class_B_core"/>
    <property type="match status" value="1"/>
</dbReference>
<dbReference type="Pfam" id="PF00753">
    <property type="entry name" value="Lactamase_B"/>
    <property type="match status" value="1"/>
</dbReference>
<dbReference type="InterPro" id="IPR036866">
    <property type="entry name" value="RibonucZ/Hydroxyglut_hydro"/>
</dbReference>
<evidence type="ECO:0000256" key="10">
    <source>
        <dbReference type="ARBA" id="ARBA00022801"/>
    </source>
</evidence>
<dbReference type="InterPro" id="IPR001279">
    <property type="entry name" value="Metallo-B-lactamas"/>
</dbReference>
<comment type="similarity">
    <text evidence="4">Belongs to the metallo-beta-lactamase superfamily. Class-B beta-lactamase family.</text>
</comment>
<evidence type="ECO:0000256" key="1">
    <source>
        <dbReference type="ARBA" id="ARBA00001526"/>
    </source>
</evidence>
<dbReference type="SMART" id="SM00849">
    <property type="entry name" value="Lactamase_B"/>
    <property type="match status" value="1"/>
</dbReference>
<organism evidence="14 15">
    <name type="scientific">Alloalcanivorax venustensis ISO4</name>
    <dbReference type="NCBI Taxonomy" id="1177184"/>
    <lineage>
        <taxon>Bacteria</taxon>
        <taxon>Pseudomonadati</taxon>
        <taxon>Pseudomonadota</taxon>
        <taxon>Gammaproteobacteria</taxon>
        <taxon>Oceanospirillales</taxon>
        <taxon>Alcanivoracaceae</taxon>
        <taxon>Alloalcanivorax</taxon>
    </lineage>
</organism>
<dbReference type="RefSeq" id="WP_185956898.1">
    <property type="nucleotide sequence ID" value="NZ_ARXR01000009.1"/>
</dbReference>
<comment type="subunit">
    <text evidence="5">Monomer.</text>
</comment>
<evidence type="ECO:0000256" key="8">
    <source>
        <dbReference type="ARBA" id="ARBA00022729"/>
    </source>
</evidence>
<evidence type="ECO:0000256" key="5">
    <source>
        <dbReference type="ARBA" id="ARBA00011245"/>
    </source>
</evidence>
<dbReference type="PANTHER" id="PTHR42951">
    <property type="entry name" value="METALLO-BETA-LACTAMASE DOMAIN-CONTAINING"/>
    <property type="match status" value="1"/>
</dbReference>
<accession>A0ABS0AFK0</accession>
<dbReference type="NCBIfam" id="NF033088">
    <property type="entry name" value="bla_subclass_B1"/>
    <property type="match status" value="1"/>
</dbReference>
<keyword evidence="7" id="KW-0479">Metal-binding</keyword>
<evidence type="ECO:0000313" key="15">
    <source>
        <dbReference type="Proteomes" id="UP000644441"/>
    </source>
</evidence>
<evidence type="ECO:0000256" key="2">
    <source>
        <dbReference type="ARBA" id="ARBA00001947"/>
    </source>
</evidence>
<evidence type="ECO:0000256" key="11">
    <source>
        <dbReference type="ARBA" id="ARBA00022833"/>
    </source>
</evidence>
<evidence type="ECO:0000256" key="6">
    <source>
        <dbReference type="ARBA" id="ARBA00012865"/>
    </source>
</evidence>
<evidence type="ECO:0000256" key="7">
    <source>
        <dbReference type="ARBA" id="ARBA00022723"/>
    </source>
</evidence>
<evidence type="ECO:0000256" key="3">
    <source>
        <dbReference type="ARBA" id="ARBA00004418"/>
    </source>
</evidence>
<dbReference type="InterPro" id="IPR058199">
    <property type="entry name" value="BlaB//VIM/IMP-1"/>
</dbReference>
<comment type="subcellular location">
    <subcellularLocation>
        <location evidence="3">Periplasm</location>
    </subcellularLocation>
</comment>
<dbReference type="InterPro" id="IPR050855">
    <property type="entry name" value="NDM-1-like"/>
</dbReference>
<sequence>MKYHAFYAPWLLLLGLLTVGCQSDHRHSPPGNPGLQVEQLEPGVWMHTSYNTFDGVLYPSNGLIVREGDHLVLLDSAWGAEATEELQVWIDEEIGLPVDRALSTHFHSDRTGGVAVLEAAGIPVWSHPMTQRLSAEEGNPVPANALKGIEAPGSTTGSGSLEVLYPGGGHARDNIMVWLPEQKILYGGCAVRELATDNLGNTADADLGYWPQAIRHAQAMYPQAEVVIPGHGKPGGPELLEHMHTLFEDSGN</sequence>
<dbReference type="SUPFAM" id="SSF56281">
    <property type="entry name" value="Metallo-hydrolase/oxidoreductase"/>
    <property type="match status" value="1"/>
</dbReference>
<evidence type="ECO:0000313" key="14">
    <source>
        <dbReference type="EMBL" id="MBF5052902.1"/>
    </source>
</evidence>
<dbReference type="PANTHER" id="PTHR42951:SF4">
    <property type="entry name" value="ACYL-COENZYME A THIOESTERASE MBLAC2"/>
    <property type="match status" value="1"/>
</dbReference>
<evidence type="ECO:0000256" key="12">
    <source>
        <dbReference type="ARBA" id="ARBA00023251"/>
    </source>
</evidence>
<dbReference type="Proteomes" id="UP000644441">
    <property type="component" value="Unassembled WGS sequence"/>
</dbReference>
<feature type="domain" description="Metallo-beta-lactamase" evidence="13">
    <location>
        <begin position="59"/>
        <end position="231"/>
    </location>
</feature>
<evidence type="ECO:0000259" key="13">
    <source>
        <dbReference type="SMART" id="SM00849"/>
    </source>
</evidence>